<dbReference type="Gene3D" id="1.10.10.1100">
    <property type="entry name" value="BFD-like [2Fe-2S]-binding domain"/>
    <property type="match status" value="1"/>
</dbReference>
<organism evidence="3 4">
    <name type="scientific">Agrobacterium genomosp. 2 str. CFBP 5494</name>
    <dbReference type="NCBI Taxonomy" id="1183436"/>
    <lineage>
        <taxon>Bacteria</taxon>
        <taxon>Pseudomonadati</taxon>
        <taxon>Pseudomonadota</taxon>
        <taxon>Alphaproteobacteria</taxon>
        <taxon>Hyphomicrobiales</taxon>
        <taxon>Rhizobiaceae</taxon>
        <taxon>Rhizobium/Agrobacterium group</taxon>
        <taxon>Agrobacterium</taxon>
        <taxon>Agrobacterium tumefaciens complex</taxon>
    </lineage>
</organism>
<name>A0A9W5B740_9HYPH</name>
<accession>A0A9W5B740</accession>
<dbReference type="GO" id="GO:0016491">
    <property type="term" value="F:oxidoreductase activity"/>
    <property type="evidence" value="ECO:0007669"/>
    <property type="project" value="UniProtKB-KW"/>
</dbReference>
<proteinExistence type="predicted"/>
<dbReference type="EMBL" id="FBVY01000040">
    <property type="protein sequence ID" value="CUX01603.1"/>
    <property type="molecule type" value="Genomic_DNA"/>
</dbReference>
<dbReference type="EC" id="1.-.-.-" evidence="3"/>
<dbReference type="PIRSF" id="PIRSF037495">
    <property type="entry name" value="Opine_OX_OoxA/HcnB"/>
    <property type="match status" value="1"/>
</dbReference>
<dbReference type="SUPFAM" id="SSF51905">
    <property type="entry name" value="FAD/NAD(P)-binding domain"/>
    <property type="match status" value="1"/>
</dbReference>
<dbReference type="InterPro" id="IPR036188">
    <property type="entry name" value="FAD/NAD-bd_sf"/>
</dbReference>
<keyword evidence="4" id="KW-1185">Reference proteome</keyword>
<sequence length="458" mass="48826">MEITMTEHTADLVVVGSGPAGMAAASEAVSLGLSVSVLDEQLEIGGQIYRRVEKAPRNLLGILGPDYSAGKRLADEFRKSGSNYIGGATVWNVTTEGVVDYVADGHAAQVAGRYVLLASGAMERPFPIEGWTLPGVMSAGAGQIMLKGAGALPKDPVVMAGCGPLLYLLAWQYIRAGAQIAAVVDTTPRGAYWQALRRTTGALAGWRDLAKGLKLLSAIRRAGVRVYSAASSLKVEGSTRAEGLSFEVRGSTKTIPASLVLLHQGVVPNTQLSWSTGSEHTWDKEQLCWRPVTDDAGRVGNTNLYVAGDCRGIVGANASAVQGRLAALSIAGNLGSSVERRREEALKAELRKFTAIRPFLDTLYRPQDENRIPPDHVVVCRCEEVSAGQIRKYVELGCLGPNQTKAFGRCGMGPCQGRLCGLTVTEVISEARTVEPSEVGYYRVRSPIKPILLGNFSD</sequence>
<feature type="domain" description="FAD/NAD(P)-binding" evidence="2">
    <location>
        <begin position="11"/>
        <end position="314"/>
    </location>
</feature>
<dbReference type="PANTHER" id="PTHR42949:SF3">
    <property type="entry name" value="ANAEROBIC GLYCEROL-3-PHOSPHATE DEHYDROGENASE SUBUNIT B"/>
    <property type="match status" value="1"/>
</dbReference>
<comment type="caution">
    <text evidence="3">The sequence shown here is derived from an EMBL/GenBank/DDBJ whole genome shotgun (WGS) entry which is preliminary data.</text>
</comment>
<dbReference type="Pfam" id="PF07992">
    <property type="entry name" value="Pyr_redox_2"/>
    <property type="match status" value="1"/>
</dbReference>
<dbReference type="Gene3D" id="3.50.50.60">
    <property type="entry name" value="FAD/NAD(P)-binding domain"/>
    <property type="match status" value="2"/>
</dbReference>
<dbReference type="InterPro" id="IPR051691">
    <property type="entry name" value="Metab_Enz_Cyan_OpOx_G3PDH"/>
</dbReference>
<protein>
    <submittedName>
        <fullName evidence="3">Opine oxidase subunit A</fullName>
        <ecNumber evidence="3">1.-.-.-</ecNumber>
    </submittedName>
</protein>
<dbReference type="PRINTS" id="PR00368">
    <property type="entry name" value="FADPNR"/>
</dbReference>
<gene>
    <name evidence="3" type="primary">ooxA</name>
    <name evidence="3" type="ORF">AGR2A_pa20005</name>
</gene>
<evidence type="ECO:0000256" key="1">
    <source>
        <dbReference type="ARBA" id="ARBA00023002"/>
    </source>
</evidence>
<dbReference type="CDD" id="cd19946">
    <property type="entry name" value="GlpA-like_Fer2_BFD-like"/>
    <property type="match status" value="1"/>
</dbReference>
<dbReference type="Proteomes" id="UP000191933">
    <property type="component" value="Unassembled WGS sequence"/>
</dbReference>
<evidence type="ECO:0000313" key="3">
    <source>
        <dbReference type="EMBL" id="CUX01603.1"/>
    </source>
</evidence>
<evidence type="ECO:0000259" key="2">
    <source>
        <dbReference type="Pfam" id="PF07992"/>
    </source>
</evidence>
<keyword evidence="1 3" id="KW-0560">Oxidoreductase</keyword>
<evidence type="ECO:0000313" key="4">
    <source>
        <dbReference type="Proteomes" id="UP000191933"/>
    </source>
</evidence>
<dbReference type="InterPro" id="IPR017224">
    <property type="entry name" value="Opine_Oxase_asu/HCN_bsu"/>
</dbReference>
<dbReference type="PANTHER" id="PTHR42949">
    <property type="entry name" value="ANAEROBIC GLYCEROL-3-PHOSPHATE DEHYDROGENASE SUBUNIT B"/>
    <property type="match status" value="1"/>
</dbReference>
<dbReference type="AlphaFoldDB" id="A0A9W5B740"/>
<dbReference type="PRINTS" id="PR00411">
    <property type="entry name" value="PNDRDTASEI"/>
</dbReference>
<reference evidence="3 4" key="1">
    <citation type="submission" date="2016-01" db="EMBL/GenBank/DDBJ databases">
        <authorList>
            <person name="Regsiter A."/>
            <person name="william w."/>
        </authorList>
    </citation>
    <scope>NUCLEOTIDE SEQUENCE [LARGE SCALE GENOMIC DNA]</scope>
    <source>
        <strain evidence="3 4">CFBP 5494</strain>
    </source>
</reference>
<dbReference type="InterPro" id="IPR023753">
    <property type="entry name" value="FAD/NAD-binding_dom"/>
</dbReference>
<dbReference type="InterPro" id="IPR041854">
    <property type="entry name" value="BFD-like_2Fe2S-bd_dom_sf"/>
</dbReference>